<dbReference type="EMBL" id="CAMKVN010001889">
    <property type="protein sequence ID" value="CAI2178605.1"/>
    <property type="molecule type" value="Genomic_DNA"/>
</dbReference>
<evidence type="ECO:0000256" key="1">
    <source>
        <dbReference type="SAM" id="MobiDB-lite"/>
    </source>
</evidence>
<reference evidence="2" key="1">
    <citation type="submission" date="2022-08" db="EMBL/GenBank/DDBJ databases">
        <authorList>
            <person name="Kallberg Y."/>
            <person name="Tangrot J."/>
            <person name="Rosling A."/>
        </authorList>
    </citation>
    <scope>NUCLEOTIDE SEQUENCE</scope>
    <source>
        <strain evidence="2">Wild A</strain>
    </source>
</reference>
<organism evidence="2 3">
    <name type="scientific">Funneliformis geosporum</name>
    <dbReference type="NCBI Taxonomy" id="1117311"/>
    <lineage>
        <taxon>Eukaryota</taxon>
        <taxon>Fungi</taxon>
        <taxon>Fungi incertae sedis</taxon>
        <taxon>Mucoromycota</taxon>
        <taxon>Glomeromycotina</taxon>
        <taxon>Glomeromycetes</taxon>
        <taxon>Glomerales</taxon>
        <taxon>Glomeraceae</taxon>
        <taxon>Funneliformis</taxon>
    </lineage>
</organism>
<gene>
    <name evidence="2" type="ORF">FWILDA_LOCUS8669</name>
</gene>
<dbReference type="AlphaFoldDB" id="A0A9W4SR57"/>
<sequence length="265" mass="30175">MLTFENNSSVMISILGFRRIGVSHILLIPTCSSIPEFIHLCEIPNNGRLVKTNVLSDFRPSLDNNLDLAALLLPSHEYSASVRFSKRLVLVVMEIFAESGRWNFIKQMSASTEKCIYLSRSRNGVRANRIYEPKLFGQRNMQLLTSEVQSGATRFKQKCPNSSVSLSWDIVGTWPGTLVRQFVGQSQNKSLHVQAPYSKEMTLQQKVQSAYRALLRACRLRDRTIAFINAYYLEHFLESESTSPSERDRAITKDSDYESCNYQGT</sequence>
<protein>
    <submittedName>
        <fullName evidence="2">12806_t:CDS:1</fullName>
    </submittedName>
</protein>
<name>A0A9W4SR57_9GLOM</name>
<feature type="region of interest" description="Disordered" evidence="1">
    <location>
        <begin position="243"/>
        <end position="265"/>
    </location>
</feature>
<dbReference type="Proteomes" id="UP001153678">
    <property type="component" value="Unassembled WGS sequence"/>
</dbReference>
<accession>A0A9W4SR57</accession>
<evidence type="ECO:0000313" key="3">
    <source>
        <dbReference type="Proteomes" id="UP001153678"/>
    </source>
</evidence>
<feature type="compositionally biased region" description="Basic and acidic residues" evidence="1">
    <location>
        <begin position="245"/>
        <end position="256"/>
    </location>
</feature>
<comment type="caution">
    <text evidence="2">The sequence shown here is derived from an EMBL/GenBank/DDBJ whole genome shotgun (WGS) entry which is preliminary data.</text>
</comment>
<evidence type="ECO:0000313" key="2">
    <source>
        <dbReference type="EMBL" id="CAI2178605.1"/>
    </source>
</evidence>
<proteinExistence type="predicted"/>
<keyword evidence="3" id="KW-1185">Reference proteome</keyword>